<dbReference type="PRINTS" id="PR00455">
    <property type="entry name" value="HTHTETR"/>
</dbReference>
<dbReference type="PANTHER" id="PTHR30328:SF54">
    <property type="entry name" value="HTH-TYPE TRANSCRIPTIONAL REPRESSOR SCO4008"/>
    <property type="match status" value="1"/>
</dbReference>
<dbReference type="InterPro" id="IPR001647">
    <property type="entry name" value="HTH_TetR"/>
</dbReference>
<dbReference type="Pfam" id="PF08362">
    <property type="entry name" value="TetR_C_3"/>
    <property type="match status" value="1"/>
</dbReference>
<dbReference type="RefSeq" id="WP_165057534.1">
    <property type="nucleotide sequence ID" value="NZ_JAADJS010000001.1"/>
</dbReference>
<dbReference type="EMBL" id="JAADJS010000001">
    <property type="protein sequence ID" value="NGX86108.1"/>
    <property type="molecule type" value="Genomic_DNA"/>
</dbReference>
<keyword evidence="5" id="KW-1185">Reference proteome</keyword>
<evidence type="ECO:0000259" key="3">
    <source>
        <dbReference type="PROSITE" id="PS50977"/>
    </source>
</evidence>
<evidence type="ECO:0000256" key="2">
    <source>
        <dbReference type="PROSITE-ProRule" id="PRU00335"/>
    </source>
</evidence>
<dbReference type="InterPro" id="IPR036271">
    <property type="entry name" value="Tet_transcr_reg_TetR-rel_C_sf"/>
</dbReference>
<dbReference type="SUPFAM" id="SSF48498">
    <property type="entry name" value="Tetracyclin repressor-like, C-terminal domain"/>
    <property type="match status" value="1"/>
</dbReference>
<evidence type="ECO:0000313" key="4">
    <source>
        <dbReference type="EMBL" id="NGX86108.1"/>
    </source>
</evidence>
<keyword evidence="1 2" id="KW-0238">DNA-binding</keyword>
<name>A0A6M2AYZ9_9GAMM</name>
<feature type="domain" description="HTH tetR-type" evidence="3">
    <location>
        <begin position="15"/>
        <end position="75"/>
    </location>
</feature>
<dbReference type="PROSITE" id="PS50977">
    <property type="entry name" value="HTH_TETR_2"/>
    <property type="match status" value="1"/>
</dbReference>
<dbReference type="InterPro" id="IPR050109">
    <property type="entry name" value="HTH-type_TetR-like_transc_reg"/>
</dbReference>
<dbReference type="Proteomes" id="UP000476696">
    <property type="component" value="Unassembled WGS sequence"/>
</dbReference>
<dbReference type="Gene3D" id="1.10.10.60">
    <property type="entry name" value="Homeodomain-like"/>
    <property type="match status" value="1"/>
</dbReference>
<dbReference type="Pfam" id="PF00440">
    <property type="entry name" value="TetR_N"/>
    <property type="match status" value="1"/>
</dbReference>
<dbReference type="GO" id="GO:0003677">
    <property type="term" value="F:DNA binding"/>
    <property type="evidence" value="ECO:0007669"/>
    <property type="project" value="UniProtKB-UniRule"/>
</dbReference>
<dbReference type="SUPFAM" id="SSF46689">
    <property type="entry name" value="Homeodomain-like"/>
    <property type="match status" value="1"/>
</dbReference>
<reference evidence="4 5" key="1">
    <citation type="submission" date="2020-03" db="EMBL/GenBank/DDBJ databases">
        <title>Rahnella aceri sp. nov., isoated from traditional Jeju Makgeolli.</title>
        <authorList>
            <person name="Kim I.S."/>
            <person name="Jeon D."/>
        </authorList>
    </citation>
    <scope>NUCLEOTIDE SEQUENCE [LARGE SCALE GENOMIC DNA]</scope>
    <source>
        <strain evidence="4 5">Lac-M11</strain>
    </source>
</reference>
<gene>
    <name evidence="4" type="ORF">GW579_03280</name>
</gene>
<accession>A0A6M2AYZ9</accession>
<dbReference type="Gene3D" id="1.10.357.10">
    <property type="entry name" value="Tetracycline Repressor, domain 2"/>
    <property type="match status" value="1"/>
</dbReference>
<dbReference type="AlphaFoldDB" id="A0A6M2AYZ9"/>
<dbReference type="InterPro" id="IPR009057">
    <property type="entry name" value="Homeodomain-like_sf"/>
</dbReference>
<comment type="caution">
    <text evidence="4">The sequence shown here is derived from an EMBL/GenBank/DDBJ whole genome shotgun (WGS) entry which is preliminary data.</text>
</comment>
<feature type="DNA-binding region" description="H-T-H motif" evidence="2">
    <location>
        <begin position="38"/>
        <end position="57"/>
    </location>
</feature>
<proteinExistence type="predicted"/>
<organism evidence="4 5">
    <name type="scientific">Rahnella contaminans</name>
    <dbReference type="NCBI Taxonomy" id="2703882"/>
    <lineage>
        <taxon>Bacteria</taxon>
        <taxon>Pseudomonadati</taxon>
        <taxon>Pseudomonadota</taxon>
        <taxon>Gammaproteobacteria</taxon>
        <taxon>Enterobacterales</taxon>
        <taxon>Yersiniaceae</taxon>
        <taxon>Rahnella</taxon>
    </lineage>
</organism>
<sequence>MMNNETGGKVRVARERTLENIHAAAIAEFSEKGFQGATTQAIAQRAGIKKAQLHYYIAGKEELYEELLQKVLKVWGDIIQFDPTLSEPEAVLSRYIRNKLSFSFDQPELSRIFTSEVLSGGHYLQKYWPQATQNIVGKENLIHQWIVEGKIRPLDARLFIMHIWALTQYYADFAVQVKHMYGNFGGDTQAREHIIGEVTTLILNGCKAFAPPPSQGREQTSDF</sequence>
<dbReference type="InterPro" id="IPR013573">
    <property type="entry name" value="Tscrpt_reg_YcdC_C"/>
</dbReference>
<evidence type="ECO:0000313" key="5">
    <source>
        <dbReference type="Proteomes" id="UP000476696"/>
    </source>
</evidence>
<protein>
    <submittedName>
        <fullName evidence="4">TetR family transcriptional regulator</fullName>
    </submittedName>
</protein>
<evidence type="ECO:0000256" key="1">
    <source>
        <dbReference type="ARBA" id="ARBA00023125"/>
    </source>
</evidence>
<dbReference type="PANTHER" id="PTHR30328">
    <property type="entry name" value="TRANSCRIPTIONAL REPRESSOR"/>
    <property type="match status" value="1"/>
</dbReference>
<dbReference type="GO" id="GO:0045892">
    <property type="term" value="P:negative regulation of DNA-templated transcription"/>
    <property type="evidence" value="ECO:0007669"/>
    <property type="project" value="InterPro"/>
</dbReference>